<dbReference type="PROSITE" id="PS00070">
    <property type="entry name" value="ALDEHYDE_DEHYDR_CYS"/>
    <property type="match status" value="1"/>
</dbReference>
<evidence type="ECO:0000256" key="3">
    <source>
        <dbReference type="ARBA" id="ARBA00023002"/>
    </source>
</evidence>
<keyword evidence="4" id="KW-0520">NAD</keyword>
<dbReference type="InterPro" id="IPR015590">
    <property type="entry name" value="Aldehyde_DH_dom"/>
</dbReference>
<dbReference type="AlphaFoldDB" id="A0A0A3IVU3"/>
<keyword evidence="3 10" id="KW-0560">Oxidoreductase</keyword>
<dbReference type="PANTHER" id="PTHR42986:SF1">
    <property type="entry name" value="BENZALDEHYDE DEHYDROGENASE YFMT"/>
    <property type="match status" value="1"/>
</dbReference>
<evidence type="ECO:0000256" key="10">
    <source>
        <dbReference type="RuleBase" id="RU003345"/>
    </source>
</evidence>
<dbReference type="GO" id="GO:0018485">
    <property type="term" value="F:salicylaldehyde dehydrogenase (NAD+) activity"/>
    <property type="evidence" value="ECO:0007669"/>
    <property type="project" value="UniProtKB-EC"/>
</dbReference>
<keyword evidence="13" id="KW-1185">Reference proteome</keyword>
<dbReference type="Gene3D" id="3.40.605.10">
    <property type="entry name" value="Aldehyde Dehydrogenase, Chain A, domain 1"/>
    <property type="match status" value="1"/>
</dbReference>
<evidence type="ECO:0000259" key="11">
    <source>
        <dbReference type="Pfam" id="PF00171"/>
    </source>
</evidence>
<dbReference type="STRING" id="1220589.CD32_04615"/>
<keyword evidence="2" id="KW-0058">Aromatic hydrocarbons catabolism</keyword>
<evidence type="ECO:0000256" key="8">
    <source>
        <dbReference type="ARBA" id="ARBA00070319"/>
    </source>
</evidence>
<evidence type="ECO:0000256" key="5">
    <source>
        <dbReference type="ARBA" id="ARBA00035632"/>
    </source>
</evidence>
<comment type="catalytic activity">
    <reaction evidence="6">
        <text>salicylaldehyde + NAD(+) + H2O = salicylate + NADH + 2 H(+)</text>
        <dbReference type="Rhea" id="RHEA:18537"/>
        <dbReference type="ChEBI" id="CHEBI:15377"/>
        <dbReference type="ChEBI" id="CHEBI:15378"/>
        <dbReference type="ChEBI" id="CHEBI:16008"/>
        <dbReference type="ChEBI" id="CHEBI:30762"/>
        <dbReference type="ChEBI" id="CHEBI:57540"/>
        <dbReference type="ChEBI" id="CHEBI:57945"/>
        <dbReference type="EC" id="1.2.1.65"/>
    </reaction>
</comment>
<dbReference type="RefSeq" id="WP_036151750.1">
    <property type="nucleotide sequence ID" value="NZ_AVCX01000013.1"/>
</dbReference>
<dbReference type="FunFam" id="3.40.605.10:FF:000007">
    <property type="entry name" value="NAD/NADP-dependent betaine aldehyde dehydrogenase"/>
    <property type="match status" value="1"/>
</dbReference>
<evidence type="ECO:0000256" key="6">
    <source>
        <dbReference type="ARBA" id="ARBA00050596"/>
    </source>
</evidence>
<dbReference type="FunFam" id="3.40.309.10:FF:000010">
    <property type="entry name" value="Gamma-aminobutyraldehyde dehydrogenase"/>
    <property type="match status" value="1"/>
</dbReference>
<protein>
    <recommendedName>
        <fullName evidence="8">Salicylaldehyde dehydrogenase</fullName>
        <ecNumber evidence="7">1.2.1.65</ecNumber>
    </recommendedName>
</protein>
<gene>
    <name evidence="12" type="ORF">CD32_04615</name>
</gene>
<name>A0A0A3IVU3_9BACI</name>
<dbReference type="InterPro" id="IPR016162">
    <property type="entry name" value="Ald_DH_N"/>
</dbReference>
<accession>A0A0A3IVU3</accession>
<reference evidence="12 13" key="1">
    <citation type="submission" date="2014-02" db="EMBL/GenBank/DDBJ databases">
        <title>Draft genome sequence of Lysinibacillus odysseyi NBRC 100172.</title>
        <authorList>
            <person name="Zhang F."/>
            <person name="Wang G."/>
            <person name="Zhang L."/>
        </authorList>
    </citation>
    <scope>NUCLEOTIDE SEQUENCE [LARGE SCALE GENOMIC DNA]</scope>
    <source>
        <strain evidence="12 13">NBRC 100172</strain>
    </source>
</reference>
<dbReference type="InterPro" id="IPR016163">
    <property type="entry name" value="Ald_DH_C"/>
</dbReference>
<evidence type="ECO:0000313" key="13">
    <source>
        <dbReference type="Proteomes" id="UP000030437"/>
    </source>
</evidence>
<dbReference type="InterPro" id="IPR016160">
    <property type="entry name" value="Ald_DH_CS_CYS"/>
</dbReference>
<evidence type="ECO:0000256" key="2">
    <source>
        <dbReference type="ARBA" id="ARBA00022797"/>
    </source>
</evidence>
<dbReference type="PROSITE" id="PS00687">
    <property type="entry name" value="ALDEHYDE_DEHYDR_GLU"/>
    <property type="match status" value="1"/>
</dbReference>
<dbReference type="OrthoDB" id="9762913at2"/>
<evidence type="ECO:0000256" key="4">
    <source>
        <dbReference type="ARBA" id="ARBA00023027"/>
    </source>
</evidence>
<evidence type="ECO:0000256" key="7">
    <source>
        <dbReference type="ARBA" id="ARBA00066992"/>
    </source>
</evidence>
<comment type="similarity">
    <text evidence="1 10">Belongs to the aldehyde dehydrogenase family.</text>
</comment>
<dbReference type="Proteomes" id="UP000030437">
    <property type="component" value="Unassembled WGS sequence"/>
</dbReference>
<organism evidence="12 13">
    <name type="scientific">Lysinibacillus odysseyi 34hs-1 = NBRC 100172</name>
    <dbReference type="NCBI Taxonomy" id="1220589"/>
    <lineage>
        <taxon>Bacteria</taxon>
        <taxon>Bacillati</taxon>
        <taxon>Bacillota</taxon>
        <taxon>Bacilli</taxon>
        <taxon>Bacillales</taxon>
        <taxon>Bacillaceae</taxon>
        <taxon>Lysinibacillus</taxon>
    </lineage>
</organism>
<feature type="active site" evidence="9">
    <location>
        <position position="251"/>
    </location>
</feature>
<dbReference type="EC" id="1.2.1.65" evidence="7"/>
<proteinExistence type="inferred from homology"/>
<dbReference type="InterPro" id="IPR016161">
    <property type="entry name" value="Ald_DH/histidinol_DH"/>
</dbReference>
<evidence type="ECO:0000256" key="1">
    <source>
        <dbReference type="ARBA" id="ARBA00009986"/>
    </source>
</evidence>
<comment type="pathway">
    <text evidence="5">Aromatic compound metabolism; naphthalene degradation.</text>
</comment>
<sequence length="483" mass="53412">MDTSYTKQYINGEWKVGSSEKTIKNINPYTGEEIFTIRSADKSDLDKAYEAAYMTQPEWANKTVAEKQGLFQKLVDVMLEEKETIIEWLIKESGSTHIKAMIEFDAALGIVKESMSFPTRMKGYIFPSIFPNKENRIYRIPKGVVAVIGPWNFPFHLTMRSVAPALATGNTVVVKPASDTPVTSGLIFGSLFEKAGFPKGLVNVLVGKGSEIGDEFVLHPIPKIISFTGSTEVGRRIGERAGKYLKDVALELGGNNVMIVLKDANIEKAAKAAAFGKFLHQGQICMALNRIVVAKEIYEEFIEHFIKIVSKLPYGDPADKSTFVGPVINKEQADRLEEVVKTSIEQGAELIYGGKVEGCLMQPTVLRNVSNDMDIAQKEIFGPIATILKFEDEEEAIEIANGSPYGLSGSIFTEDRHHGVELAMKIETGMIHINDQSVNDEAHIPFGGEKDSGVGRFNGEWAIEKFTTVKWIGVQSGYREFPL</sequence>
<evidence type="ECO:0000313" key="12">
    <source>
        <dbReference type="EMBL" id="KGR87018.1"/>
    </source>
</evidence>
<dbReference type="Pfam" id="PF00171">
    <property type="entry name" value="Aldedh"/>
    <property type="match status" value="1"/>
</dbReference>
<evidence type="ECO:0000256" key="9">
    <source>
        <dbReference type="PROSITE-ProRule" id="PRU10007"/>
    </source>
</evidence>
<dbReference type="eggNOG" id="COG1012">
    <property type="taxonomic scope" value="Bacteria"/>
</dbReference>
<comment type="caution">
    <text evidence="12">The sequence shown here is derived from an EMBL/GenBank/DDBJ whole genome shotgun (WGS) entry which is preliminary data.</text>
</comment>
<dbReference type="PANTHER" id="PTHR42986">
    <property type="entry name" value="BENZALDEHYDE DEHYDROGENASE YFMT"/>
    <property type="match status" value="1"/>
</dbReference>
<dbReference type="InterPro" id="IPR029510">
    <property type="entry name" value="Ald_DH_CS_GLU"/>
</dbReference>
<dbReference type="EMBL" id="JPVP01000049">
    <property type="protein sequence ID" value="KGR87018.1"/>
    <property type="molecule type" value="Genomic_DNA"/>
</dbReference>
<feature type="domain" description="Aldehyde dehydrogenase" evidence="11">
    <location>
        <begin position="17"/>
        <end position="472"/>
    </location>
</feature>
<dbReference type="SUPFAM" id="SSF53720">
    <property type="entry name" value="ALDH-like"/>
    <property type="match status" value="1"/>
</dbReference>
<dbReference type="Gene3D" id="3.40.309.10">
    <property type="entry name" value="Aldehyde Dehydrogenase, Chain A, domain 2"/>
    <property type="match status" value="1"/>
</dbReference>